<evidence type="ECO:0000313" key="1">
    <source>
        <dbReference type="EMBL" id="KKK90464.1"/>
    </source>
</evidence>
<evidence type="ECO:0008006" key="2">
    <source>
        <dbReference type="Google" id="ProtNLM"/>
    </source>
</evidence>
<proteinExistence type="predicted"/>
<protein>
    <recommendedName>
        <fullName evidence="2">Calpastatin</fullName>
    </recommendedName>
</protein>
<dbReference type="Gene3D" id="1.25.40.380">
    <property type="entry name" value="Protein of unknown function DUF1810"/>
    <property type="match status" value="1"/>
</dbReference>
<organism evidence="1">
    <name type="scientific">marine sediment metagenome</name>
    <dbReference type="NCBI Taxonomy" id="412755"/>
    <lineage>
        <taxon>unclassified sequences</taxon>
        <taxon>metagenomes</taxon>
        <taxon>ecological metagenomes</taxon>
    </lineage>
</organism>
<dbReference type="EMBL" id="LAZR01049093">
    <property type="protein sequence ID" value="KKK90464.1"/>
    <property type="molecule type" value="Genomic_DNA"/>
</dbReference>
<dbReference type="PIRSF" id="PIRSF008546">
    <property type="entry name" value="UCP008546"/>
    <property type="match status" value="1"/>
</dbReference>
<comment type="caution">
    <text evidence="1">The sequence shown here is derived from an EMBL/GenBank/DDBJ whole genome shotgun (WGS) entry which is preliminary data.</text>
</comment>
<dbReference type="InterPro" id="IPR036287">
    <property type="entry name" value="Rv1873-like_sf"/>
</dbReference>
<accession>A0A0F9BIS5</accession>
<dbReference type="AlphaFoldDB" id="A0A0F9BIS5"/>
<name>A0A0F9BIS5_9ZZZZ</name>
<dbReference type="Pfam" id="PF08837">
    <property type="entry name" value="DUF1810"/>
    <property type="match status" value="1"/>
</dbReference>
<dbReference type="SUPFAM" id="SSF140736">
    <property type="entry name" value="Rv1873-like"/>
    <property type="match status" value="1"/>
</dbReference>
<reference evidence="1" key="1">
    <citation type="journal article" date="2015" name="Nature">
        <title>Complex archaea that bridge the gap between prokaryotes and eukaryotes.</title>
        <authorList>
            <person name="Spang A."/>
            <person name="Saw J.H."/>
            <person name="Jorgensen S.L."/>
            <person name="Zaremba-Niedzwiedzka K."/>
            <person name="Martijn J."/>
            <person name="Lind A.E."/>
            <person name="van Eijk R."/>
            <person name="Schleper C."/>
            <person name="Guy L."/>
            <person name="Ettema T.J."/>
        </authorList>
    </citation>
    <scope>NUCLEOTIDE SEQUENCE</scope>
</reference>
<gene>
    <name evidence="1" type="ORF">LCGC14_2722750</name>
</gene>
<sequence length="150" mass="17293">MELKPNTGIDPFDLSRFVSAQARSYDRILAELRSGQKRTHWMWFIFPQIDGLGSSTTTKHYAVKSREEARQYLDHTVIGARLLECAEAVLAIKGRSVSKIFGYPDYLKFKSSMTLFASVSEPRSVFSRVLDKYYHGERDDKTLHILEQLK</sequence>
<dbReference type="InterPro" id="IPR014937">
    <property type="entry name" value="DUF1810"/>
</dbReference>